<feature type="domain" description="Transposase IS110-like N-terminal" evidence="1">
    <location>
        <begin position="2"/>
        <end position="155"/>
    </location>
</feature>
<keyword evidence="3" id="KW-1185">Reference proteome</keyword>
<sequence length="203" mass="23201">MAKEFSYYAALSPQGEPFTKTFKGFNDKEGLEFVLRKLKKVENAFYSKPAIVLESTGHYSQRIVHFFCNRGFKVFLVNPLISHSIKSSLIRKVKTDKVDAEELARLYFIKTLKEVQLNNDYFLNLKVLSRTAVLLAEQRVNMINQFTAAVEQVMPTYPKIFSNIASETSLAILAKYSSPYSLKQAPKQEIIDIICSNSRRGLK</sequence>
<evidence type="ECO:0000313" key="3">
    <source>
        <dbReference type="Proteomes" id="UP000216752"/>
    </source>
</evidence>
<dbReference type="PANTHER" id="PTHR33055:SF15">
    <property type="entry name" value="TRANSPOSASE-RELATED"/>
    <property type="match status" value="1"/>
</dbReference>
<reference evidence="2" key="1">
    <citation type="submission" date="2024-05" db="EMBL/GenBank/DDBJ databases">
        <title>Isolation and characterization of Sporomusa carbonis sp. nov., a carboxydotrophic hydrogenogen in the genus of Sporomusa isolated from a charcoal burning pile.</title>
        <authorList>
            <person name="Boeer T."/>
            <person name="Rosenbaum F."/>
            <person name="Eysell L."/>
            <person name="Mueller V."/>
            <person name="Daniel R."/>
            <person name="Poehlein A."/>
        </authorList>
    </citation>
    <scope>NUCLEOTIDE SEQUENCE [LARGE SCALE GENOMIC DNA]</scope>
    <source>
        <strain evidence="2">DSM 10669</strain>
    </source>
</reference>
<dbReference type="EMBL" id="CP155573">
    <property type="protein sequence ID" value="XFO67915.1"/>
    <property type="molecule type" value="Genomic_DNA"/>
</dbReference>
<protein>
    <submittedName>
        <fullName evidence="2">IS110 family transposase ISCth8</fullName>
    </submittedName>
</protein>
<gene>
    <name evidence="2" type="ORF">SPSIL_041340</name>
</gene>
<evidence type="ECO:0000313" key="2">
    <source>
        <dbReference type="EMBL" id="XFO67915.1"/>
    </source>
</evidence>
<dbReference type="RefSeq" id="WP_169717679.1">
    <property type="nucleotide sequence ID" value="NZ_CP155573.1"/>
</dbReference>
<dbReference type="InterPro" id="IPR002525">
    <property type="entry name" value="Transp_IS110-like_N"/>
</dbReference>
<evidence type="ECO:0000259" key="1">
    <source>
        <dbReference type="Pfam" id="PF01548"/>
    </source>
</evidence>
<dbReference type="Pfam" id="PF01548">
    <property type="entry name" value="DEDD_Tnp_IS110"/>
    <property type="match status" value="1"/>
</dbReference>
<proteinExistence type="predicted"/>
<dbReference type="InterPro" id="IPR047650">
    <property type="entry name" value="Transpos_IS110"/>
</dbReference>
<organism evidence="2 3">
    <name type="scientific">Sporomusa silvacetica DSM 10669</name>
    <dbReference type="NCBI Taxonomy" id="1123289"/>
    <lineage>
        <taxon>Bacteria</taxon>
        <taxon>Bacillati</taxon>
        <taxon>Bacillota</taxon>
        <taxon>Negativicutes</taxon>
        <taxon>Selenomonadales</taxon>
        <taxon>Sporomusaceae</taxon>
        <taxon>Sporomusa</taxon>
    </lineage>
</organism>
<name>A0ABZ3IQC8_9FIRM</name>
<dbReference type="PANTHER" id="PTHR33055">
    <property type="entry name" value="TRANSPOSASE FOR INSERTION SEQUENCE ELEMENT IS1111A"/>
    <property type="match status" value="1"/>
</dbReference>
<dbReference type="Proteomes" id="UP000216752">
    <property type="component" value="Chromosome"/>
</dbReference>
<accession>A0ABZ3IQC8</accession>